<dbReference type="InterPro" id="IPR001810">
    <property type="entry name" value="F-box_dom"/>
</dbReference>
<reference evidence="3" key="1">
    <citation type="submission" date="2017-02" db="UniProtKB">
        <authorList>
            <consortium name="WormBaseParasite"/>
        </authorList>
    </citation>
    <scope>IDENTIFICATION</scope>
</reference>
<sequence length="317" mass="38129">MDKPEINLLSLPDNFKLQILKKLDWESLVKLKFVCRDLYFLIKRNIWSLNKPEMYYFSIDYDGNRISRAHYKLMNTEGPRRYRHSKHIEFSNGDVYENFLKKIDFTKIKRLVLRNFLNDEYIVVCHENDSSKNFYKYTFLFKLLTGRFRAEYLSIKIERSRKFGMIYDGNILRKESLRKLEFFENDGTRLVGKKIAMDLLTGNPILEYENSPTDTRKTLHVQTTNHLFELGLFNPDNTCGRIRFTLTFQDLYKFGILRERFYRKLFEEINFNNNLMEENNDKVYSITSYMNCSKCGVKHENSLLYDKDLKELHITLN</sequence>
<dbReference type="Proteomes" id="UP000046392">
    <property type="component" value="Unplaced"/>
</dbReference>
<keyword evidence="2" id="KW-1185">Reference proteome</keyword>
<dbReference type="WBParaSite" id="SPAL_0001113900.1">
    <property type="protein sequence ID" value="SPAL_0001113900.1"/>
    <property type="gene ID" value="SPAL_0001113900"/>
</dbReference>
<name>A0A0N5BZE8_STREA</name>
<dbReference type="InterPro" id="IPR036047">
    <property type="entry name" value="F-box-like_dom_sf"/>
</dbReference>
<accession>A0A0N5BZE8</accession>
<evidence type="ECO:0000259" key="1">
    <source>
        <dbReference type="PROSITE" id="PS50181"/>
    </source>
</evidence>
<dbReference type="AlphaFoldDB" id="A0A0N5BZE8"/>
<protein>
    <submittedName>
        <fullName evidence="3">F-box domain-containing protein</fullName>
    </submittedName>
</protein>
<evidence type="ECO:0000313" key="3">
    <source>
        <dbReference type="WBParaSite" id="SPAL_0001113900.1"/>
    </source>
</evidence>
<evidence type="ECO:0000313" key="2">
    <source>
        <dbReference type="Proteomes" id="UP000046392"/>
    </source>
</evidence>
<proteinExistence type="predicted"/>
<dbReference type="SUPFAM" id="SSF81383">
    <property type="entry name" value="F-box domain"/>
    <property type="match status" value="1"/>
</dbReference>
<feature type="domain" description="F-box" evidence="1">
    <location>
        <begin position="5"/>
        <end position="50"/>
    </location>
</feature>
<organism evidence="2 3">
    <name type="scientific">Strongyloides papillosus</name>
    <name type="common">Intestinal threadworm</name>
    <dbReference type="NCBI Taxonomy" id="174720"/>
    <lineage>
        <taxon>Eukaryota</taxon>
        <taxon>Metazoa</taxon>
        <taxon>Ecdysozoa</taxon>
        <taxon>Nematoda</taxon>
        <taxon>Chromadorea</taxon>
        <taxon>Rhabditida</taxon>
        <taxon>Tylenchina</taxon>
        <taxon>Panagrolaimomorpha</taxon>
        <taxon>Strongyloidoidea</taxon>
        <taxon>Strongyloididae</taxon>
        <taxon>Strongyloides</taxon>
    </lineage>
</organism>
<dbReference type="PROSITE" id="PS50181">
    <property type="entry name" value="FBOX"/>
    <property type="match status" value="1"/>
</dbReference>